<protein>
    <submittedName>
        <fullName evidence="1">Uncharacterized protein</fullName>
    </submittedName>
</protein>
<sequence length="239" mass="25931">MIGKMIWYAAILLIGAVTTAVQLDRQSAATPTLAEFVPKPARGFAQAQLAARALQSGPSELAVKEAELLVERRPIPAEPLRLLAQAKFSAGQSEAGLLTIQIAARRGWRDPAAQETMLRLAIAAGDEAEAARRYTALFLQSGTQDALLVELGATLFETTDGPAARTLIEIVSANDRWPDTFLRRGQRVLRPGTFVEIVGEAAWHGADFSCEILIDLGPSLTRRDTTAGKKWTELMQKHC</sequence>
<dbReference type="EMBL" id="JAGSPC010000001">
    <property type="protein sequence ID" value="MBV7258296.1"/>
    <property type="molecule type" value="Genomic_DNA"/>
</dbReference>
<evidence type="ECO:0000313" key="1">
    <source>
        <dbReference type="EMBL" id="MBV7258296.1"/>
    </source>
</evidence>
<dbReference type="AlphaFoldDB" id="A0A9X1JJW5"/>
<keyword evidence="2" id="KW-1185">Reference proteome</keyword>
<proteinExistence type="predicted"/>
<reference evidence="1" key="1">
    <citation type="submission" date="2021-04" db="EMBL/GenBank/DDBJ databases">
        <authorList>
            <person name="Pira H."/>
            <person name="Risdian C."/>
            <person name="Wink J."/>
        </authorList>
    </citation>
    <scope>NUCLEOTIDE SEQUENCE</scope>
    <source>
        <strain evidence="1">WH158</strain>
    </source>
</reference>
<evidence type="ECO:0000313" key="2">
    <source>
        <dbReference type="Proteomes" id="UP001138681"/>
    </source>
</evidence>
<dbReference type="RefSeq" id="WP_218403632.1">
    <property type="nucleotide sequence ID" value="NZ_JAGSPC010000001.1"/>
</dbReference>
<accession>A0A9X1JJW5</accession>
<gene>
    <name evidence="1" type="ORF">KCG46_01755</name>
</gene>
<comment type="caution">
    <text evidence="1">The sequence shown here is derived from an EMBL/GenBank/DDBJ whole genome shotgun (WGS) entry which is preliminary data.</text>
</comment>
<name>A0A9X1JJW5_9SPHN</name>
<dbReference type="Proteomes" id="UP001138681">
    <property type="component" value="Unassembled WGS sequence"/>
</dbReference>
<organism evidence="1 2">
    <name type="scientific">Erythrobacter crassostreae</name>
    <dbReference type="NCBI Taxonomy" id="2828328"/>
    <lineage>
        <taxon>Bacteria</taxon>
        <taxon>Pseudomonadati</taxon>
        <taxon>Pseudomonadota</taxon>
        <taxon>Alphaproteobacteria</taxon>
        <taxon>Sphingomonadales</taxon>
        <taxon>Erythrobacteraceae</taxon>
        <taxon>Erythrobacter/Porphyrobacter group</taxon>
        <taxon>Erythrobacter</taxon>
    </lineage>
</organism>